<dbReference type="Pfam" id="PF20009">
    <property type="entry name" value="GEVED"/>
    <property type="match status" value="1"/>
</dbReference>
<accession>A0A6C0CUJ5</accession>
<dbReference type="EMBL" id="MN739497">
    <property type="protein sequence ID" value="QHT08506.1"/>
    <property type="molecule type" value="Genomic_DNA"/>
</dbReference>
<feature type="domain" description="GEVED" evidence="1">
    <location>
        <begin position="252"/>
        <end position="332"/>
    </location>
</feature>
<name>A0A6C0CUJ5_9ZZZZ</name>
<organism evidence="2">
    <name type="scientific">viral metagenome</name>
    <dbReference type="NCBI Taxonomy" id="1070528"/>
    <lineage>
        <taxon>unclassified sequences</taxon>
        <taxon>metagenomes</taxon>
        <taxon>organismal metagenomes</taxon>
    </lineage>
</organism>
<evidence type="ECO:0000313" key="2">
    <source>
        <dbReference type="EMBL" id="QHT08506.1"/>
    </source>
</evidence>
<proteinExistence type="predicted"/>
<dbReference type="InterPro" id="IPR045474">
    <property type="entry name" value="GEVED"/>
</dbReference>
<dbReference type="AlphaFoldDB" id="A0A6C0CUJ5"/>
<reference evidence="2" key="1">
    <citation type="journal article" date="2020" name="Nature">
        <title>Giant virus diversity and host interactions through global metagenomics.</title>
        <authorList>
            <person name="Schulz F."/>
            <person name="Roux S."/>
            <person name="Paez-Espino D."/>
            <person name="Jungbluth S."/>
            <person name="Walsh D.A."/>
            <person name="Denef V.J."/>
            <person name="McMahon K.D."/>
            <person name="Konstantinidis K.T."/>
            <person name="Eloe-Fadrosh E.A."/>
            <person name="Kyrpides N.C."/>
            <person name="Woyke T."/>
        </authorList>
    </citation>
    <scope>NUCLEOTIDE SEQUENCE</scope>
    <source>
        <strain evidence="2">GVMAG-M-3300022752-66</strain>
    </source>
</reference>
<sequence length="338" mass="38243">MKSQSQYVIKGEKLYQNGEIIGNRKIHILDSNKLRVKNGKYVLTSLLLNKLKNKNIRIKKQLFINNQQTSNKYDETLEEEPSKKYTYELSEINTPNVEINTPYVEINTPYVEINTPNVEINTPYVEIETPYVEIDTSTVELHIPNVELHTPNAEIDTPNVEQYTPNVEIDTLKVVIDTNNVISQYSKTSSGGIIYITNIVLNTLCNDTSTSITRDIPFYNAFSFGTYLVLGKTYSLTVTICDINITYPAAIVSVWIDWNQTNSYNENDWIQVSNYIPIGESARVEFVVPMTAKLGTTGMRIRSRGASDGNKNGPKDAYVYMGSGDTQDYPITIVSEEL</sequence>
<evidence type="ECO:0000259" key="1">
    <source>
        <dbReference type="Pfam" id="PF20009"/>
    </source>
</evidence>
<protein>
    <recommendedName>
        <fullName evidence="1">GEVED domain-containing protein</fullName>
    </recommendedName>
</protein>